<reference evidence="3" key="1">
    <citation type="journal article" date="2014" name="Int. J. Syst. Evol. Microbiol.">
        <title>Complete genome sequence of Corynebacterium casei LMG S-19264T (=DSM 44701T), isolated from a smear-ripened cheese.</title>
        <authorList>
            <consortium name="US DOE Joint Genome Institute (JGI-PGF)"/>
            <person name="Walter F."/>
            <person name="Albersmeier A."/>
            <person name="Kalinowski J."/>
            <person name="Ruckert C."/>
        </authorList>
    </citation>
    <scope>NUCLEOTIDE SEQUENCE</scope>
    <source>
        <strain evidence="3">KCTC 12719</strain>
    </source>
</reference>
<keyword evidence="4" id="KW-1185">Reference proteome</keyword>
<sequence length="53" mass="5823">MKKVVLILGLLMTSSVMFTSCRDENRAADDIENAADDVGDEIEDAADDVEDEF</sequence>
<name>A0A918SI15_9FLAO</name>
<evidence type="ECO:0000313" key="3">
    <source>
        <dbReference type="EMBL" id="GHA43065.1"/>
    </source>
</evidence>
<dbReference type="PROSITE" id="PS51257">
    <property type="entry name" value="PROKAR_LIPOPROTEIN"/>
    <property type="match status" value="1"/>
</dbReference>
<evidence type="ECO:0000256" key="1">
    <source>
        <dbReference type="SAM" id="MobiDB-lite"/>
    </source>
</evidence>
<comment type="caution">
    <text evidence="3">The sequence shown here is derived from an EMBL/GenBank/DDBJ whole genome shotgun (WGS) entry which is preliminary data.</text>
</comment>
<gene>
    <name evidence="3" type="ORF">GCM10007103_25340</name>
</gene>
<feature type="chain" id="PRO_5037457150" evidence="2">
    <location>
        <begin position="19"/>
        <end position="53"/>
    </location>
</feature>
<accession>A0A918SI15</accession>
<evidence type="ECO:0000313" key="4">
    <source>
        <dbReference type="Proteomes" id="UP000610456"/>
    </source>
</evidence>
<feature type="region of interest" description="Disordered" evidence="1">
    <location>
        <begin position="29"/>
        <end position="53"/>
    </location>
</feature>
<keyword evidence="2" id="KW-0732">Signal</keyword>
<dbReference type="EMBL" id="BMXB01000011">
    <property type="protein sequence ID" value="GHA43065.1"/>
    <property type="molecule type" value="Genomic_DNA"/>
</dbReference>
<dbReference type="Proteomes" id="UP000610456">
    <property type="component" value="Unassembled WGS sequence"/>
</dbReference>
<evidence type="ECO:0000256" key="2">
    <source>
        <dbReference type="SAM" id="SignalP"/>
    </source>
</evidence>
<protein>
    <submittedName>
        <fullName evidence="3">Uncharacterized protein</fullName>
    </submittedName>
</protein>
<proteinExistence type="predicted"/>
<reference evidence="3" key="2">
    <citation type="submission" date="2020-09" db="EMBL/GenBank/DDBJ databases">
        <authorList>
            <person name="Sun Q."/>
            <person name="Kim S."/>
        </authorList>
    </citation>
    <scope>NUCLEOTIDE SEQUENCE</scope>
    <source>
        <strain evidence="3">KCTC 12719</strain>
    </source>
</reference>
<organism evidence="3 4">
    <name type="scientific">Salinimicrobium marinum</name>
    <dbReference type="NCBI Taxonomy" id="680283"/>
    <lineage>
        <taxon>Bacteria</taxon>
        <taxon>Pseudomonadati</taxon>
        <taxon>Bacteroidota</taxon>
        <taxon>Flavobacteriia</taxon>
        <taxon>Flavobacteriales</taxon>
        <taxon>Flavobacteriaceae</taxon>
        <taxon>Salinimicrobium</taxon>
    </lineage>
</organism>
<feature type="signal peptide" evidence="2">
    <location>
        <begin position="1"/>
        <end position="18"/>
    </location>
</feature>
<dbReference type="AlphaFoldDB" id="A0A918SI15"/>
<feature type="compositionally biased region" description="Acidic residues" evidence="1">
    <location>
        <begin position="30"/>
        <end position="53"/>
    </location>
</feature>